<dbReference type="Proteomes" id="UP001153076">
    <property type="component" value="Unassembled WGS sequence"/>
</dbReference>
<evidence type="ECO:0000313" key="2">
    <source>
        <dbReference type="Proteomes" id="UP001153076"/>
    </source>
</evidence>
<comment type="caution">
    <text evidence="1">The sequence shown here is derived from an EMBL/GenBank/DDBJ whole genome shotgun (WGS) entry which is preliminary data.</text>
</comment>
<dbReference type="PANTHER" id="PTHR33240">
    <property type="entry name" value="OS08G0508500 PROTEIN"/>
    <property type="match status" value="1"/>
</dbReference>
<sequence>MTFGPKHHNVQKYYEFHEQNGYTTAECRELRKALHELADKGQINCFLKRGITRSAWNAQLRGAQQVLTAKQGTQVMVPTIVFDGRDTSHFTSSYNDPLVIEMKVASEVNPTGMFRLPLYFGEKGNAKNLEVDFLVVDISTAYNIILGRPTLHKVKAIIAPYLLQLQFKADDGSVGTIQGDQCIA</sequence>
<protein>
    <submittedName>
        <fullName evidence="1">Uncharacterized protein</fullName>
    </submittedName>
</protein>
<dbReference type="EMBL" id="JAKOGI010001099">
    <property type="protein sequence ID" value="KAJ8427765.1"/>
    <property type="molecule type" value="Genomic_DNA"/>
</dbReference>
<proteinExistence type="predicted"/>
<gene>
    <name evidence="1" type="ORF">Cgig2_024309</name>
</gene>
<dbReference type="AlphaFoldDB" id="A0A9Q1GWA5"/>
<reference evidence="1" key="1">
    <citation type="submission" date="2022-04" db="EMBL/GenBank/DDBJ databases">
        <title>Carnegiea gigantea Genome sequencing and assembly v2.</title>
        <authorList>
            <person name="Copetti D."/>
            <person name="Sanderson M.J."/>
            <person name="Burquez A."/>
            <person name="Wojciechowski M.F."/>
        </authorList>
    </citation>
    <scope>NUCLEOTIDE SEQUENCE</scope>
    <source>
        <strain evidence="1">SGP5-SGP5p</strain>
        <tissue evidence="1">Aerial part</tissue>
    </source>
</reference>
<dbReference type="PANTHER" id="PTHR33240:SF17">
    <property type="entry name" value="EUKARYOTIC PEPTIDE CHAIN RELEASE FACTOR GTP-BINDING SUBUNIT-LIKE"/>
    <property type="match status" value="1"/>
</dbReference>
<organism evidence="1 2">
    <name type="scientific">Carnegiea gigantea</name>
    <dbReference type="NCBI Taxonomy" id="171969"/>
    <lineage>
        <taxon>Eukaryota</taxon>
        <taxon>Viridiplantae</taxon>
        <taxon>Streptophyta</taxon>
        <taxon>Embryophyta</taxon>
        <taxon>Tracheophyta</taxon>
        <taxon>Spermatophyta</taxon>
        <taxon>Magnoliopsida</taxon>
        <taxon>eudicotyledons</taxon>
        <taxon>Gunneridae</taxon>
        <taxon>Pentapetalae</taxon>
        <taxon>Caryophyllales</taxon>
        <taxon>Cactineae</taxon>
        <taxon>Cactaceae</taxon>
        <taxon>Cactoideae</taxon>
        <taxon>Echinocereeae</taxon>
        <taxon>Carnegiea</taxon>
    </lineage>
</organism>
<evidence type="ECO:0000313" key="1">
    <source>
        <dbReference type="EMBL" id="KAJ8427765.1"/>
    </source>
</evidence>
<accession>A0A9Q1GWA5</accession>
<dbReference type="OrthoDB" id="2919534at2759"/>
<keyword evidence="2" id="KW-1185">Reference proteome</keyword>
<name>A0A9Q1GWA5_9CARY</name>